<comment type="caution">
    <text evidence="1">The sequence shown here is derived from an EMBL/GenBank/DDBJ whole genome shotgun (WGS) entry which is preliminary data.</text>
</comment>
<evidence type="ECO:0000313" key="1">
    <source>
        <dbReference type="EMBL" id="KAF0905327.1"/>
    </source>
</evidence>
<name>A0A6G1CZ13_9ORYZ</name>
<keyword evidence="2" id="KW-1185">Reference proteome</keyword>
<reference evidence="1 2" key="1">
    <citation type="submission" date="2019-11" db="EMBL/GenBank/DDBJ databases">
        <title>Whole genome sequence of Oryza granulata.</title>
        <authorList>
            <person name="Li W."/>
        </authorList>
    </citation>
    <scope>NUCLEOTIDE SEQUENCE [LARGE SCALE GENOMIC DNA]</scope>
    <source>
        <strain evidence="2">cv. Menghai</strain>
        <tissue evidence="1">Leaf</tissue>
    </source>
</reference>
<evidence type="ECO:0000313" key="2">
    <source>
        <dbReference type="Proteomes" id="UP000479710"/>
    </source>
</evidence>
<protein>
    <submittedName>
        <fullName evidence="1">Uncharacterized protein</fullName>
    </submittedName>
</protein>
<organism evidence="1 2">
    <name type="scientific">Oryza meyeriana var. granulata</name>
    <dbReference type="NCBI Taxonomy" id="110450"/>
    <lineage>
        <taxon>Eukaryota</taxon>
        <taxon>Viridiplantae</taxon>
        <taxon>Streptophyta</taxon>
        <taxon>Embryophyta</taxon>
        <taxon>Tracheophyta</taxon>
        <taxon>Spermatophyta</taxon>
        <taxon>Magnoliopsida</taxon>
        <taxon>Liliopsida</taxon>
        <taxon>Poales</taxon>
        <taxon>Poaceae</taxon>
        <taxon>BOP clade</taxon>
        <taxon>Oryzoideae</taxon>
        <taxon>Oryzeae</taxon>
        <taxon>Oryzinae</taxon>
        <taxon>Oryza</taxon>
        <taxon>Oryza meyeriana</taxon>
    </lineage>
</organism>
<sequence length="133" mass="14502">MGLDMSGQSTESETEWIISNQLDRTQTNVHVRMHGTINQAGITRRLTPPIAAMASPSPLDLGALVSGAIAATGKKLRAFLDDDYGMYESALLALDVANRVKRPSCCRLSACRSTPCEKDGDPFMRRSMWLTNA</sequence>
<dbReference type="EMBL" id="SPHZ02000007">
    <property type="protein sequence ID" value="KAF0905327.1"/>
    <property type="molecule type" value="Genomic_DNA"/>
</dbReference>
<dbReference type="AlphaFoldDB" id="A0A6G1CZ13"/>
<gene>
    <name evidence="1" type="ORF">E2562_003923</name>
</gene>
<proteinExistence type="predicted"/>
<accession>A0A6G1CZ13</accession>
<dbReference type="Proteomes" id="UP000479710">
    <property type="component" value="Unassembled WGS sequence"/>
</dbReference>